<evidence type="ECO:0000256" key="4">
    <source>
        <dbReference type="HAMAP-Rule" id="MF_00923"/>
    </source>
</evidence>
<dbReference type="EMBL" id="RCDA01000001">
    <property type="protein sequence ID" value="RLK50222.1"/>
    <property type="molecule type" value="Genomic_DNA"/>
</dbReference>
<dbReference type="Pfam" id="PF13360">
    <property type="entry name" value="PQQ_2"/>
    <property type="match status" value="1"/>
</dbReference>
<organism evidence="7 8">
    <name type="scientific">Alkalispirillum mobile</name>
    <dbReference type="NCBI Taxonomy" id="85925"/>
    <lineage>
        <taxon>Bacteria</taxon>
        <taxon>Pseudomonadati</taxon>
        <taxon>Pseudomonadota</taxon>
        <taxon>Gammaproteobacteria</taxon>
        <taxon>Chromatiales</taxon>
        <taxon>Ectothiorhodospiraceae</taxon>
        <taxon>Alkalispirillum</taxon>
    </lineage>
</organism>
<dbReference type="InterPro" id="IPR018391">
    <property type="entry name" value="PQQ_b-propeller_rpt"/>
</dbReference>
<feature type="chain" id="PRO_5019873744" description="Outer membrane protein assembly factor BamB" evidence="5">
    <location>
        <begin position="23"/>
        <end position="383"/>
    </location>
</feature>
<dbReference type="InterPro" id="IPR002372">
    <property type="entry name" value="PQQ_rpt_dom"/>
</dbReference>
<evidence type="ECO:0000256" key="1">
    <source>
        <dbReference type="ARBA" id="ARBA00022729"/>
    </source>
</evidence>
<keyword evidence="1 4" id="KW-0732">Signal</keyword>
<dbReference type="Gene3D" id="2.130.10.10">
    <property type="entry name" value="YVTN repeat-like/Quinoprotein amine dehydrogenase"/>
    <property type="match status" value="1"/>
</dbReference>
<proteinExistence type="inferred from homology"/>
<dbReference type="GO" id="GO:0009279">
    <property type="term" value="C:cell outer membrane"/>
    <property type="evidence" value="ECO:0007669"/>
    <property type="project" value="UniProtKB-SubCell"/>
</dbReference>
<comment type="function">
    <text evidence="4">Part of the outer membrane protein assembly complex, which is involved in assembly and insertion of beta-barrel proteins into the outer membrane.</text>
</comment>
<evidence type="ECO:0000256" key="2">
    <source>
        <dbReference type="ARBA" id="ARBA00023136"/>
    </source>
</evidence>
<keyword evidence="4" id="KW-0564">Palmitate</keyword>
<dbReference type="PANTHER" id="PTHR34512">
    <property type="entry name" value="CELL SURFACE PROTEIN"/>
    <property type="match status" value="1"/>
</dbReference>
<dbReference type="AlphaFoldDB" id="A0A498C3W9"/>
<keyword evidence="4" id="KW-0449">Lipoprotein</keyword>
<gene>
    <name evidence="4" type="primary">bamB</name>
    <name evidence="7" type="ORF">DFR31_0112</name>
</gene>
<keyword evidence="2 4" id="KW-0472">Membrane</keyword>
<dbReference type="Proteomes" id="UP000275461">
    <property type="component" value="Unassembled WGS sequence"/>
</dbReference>
<evidence type="ECO:0000256" key="5">
    <source>
        <dbReference type="SAM" id="SignalP"/>
    </source>
</evidence>
<dbReference type="InterPro" id="IPR015943">
    <property type="entry name" value="WD40/YVTN_repeat-like_dom_sf"/>
</dbReference>
<comment type="similarity">
    <text evidence="4">Belongs to the BamB family.</text>
</comment>
<keyword evidence="3 4" id="KW-0998">Cell outer membrane</keyword>
<reference evidence="7 8" key="1">
    <citation type="submission" date="2018-10" db="EMBL/GenBank/DDBJ databases">
        <title>Genomic Encyclopedia of Type Strains, Phase IV (KMG-IV): sequencing the most valuable type-strain genomes for metagenomic binning, comparative biology and taxonomic classification.</title>
        <authorList>
            <person name="Goeker M."/>
        </authorList>
    </citation>
    <scope>NUCLEOTIDE SEQUENCE [LARGE SCALE GENOMIC DNA]</scope>
    <source>
        <strain evidence="7 8">DSM 12769</strain>
    </source>
</reference>
<evidence type="ECO:0000313" key="8">
    <source>
        <dbReference type="Proteomes" id="UP000275461"/>
    </source>
</evidence>
<dbReference type="PANTHER" id="PTHR34512:SF30">
    <property type="entry name" value="OUTER MEMBRANE PROTEIN ASSEMBLY FACTOR BAMB"/>
    <property type="match status" value="1"/>
</dbReference>
<protein>
    <recommendedName>
        <fullName evidence="4">Outer membrane protein assembly factor BamB</fullName>
    </recommendedName>
</protein>
<dbReference type="InterPro" id="IPR017687">
    <property type="entry name" value="BamB"/>
</dbReference>
<evidence type="ECO:0000259" key="6">
    <source>
        <dbReference type="Pfam" id="PF13360"/>
    </source>
</evidence>
<name>A0A498C3W9_9GAMM</name>
<comment type="subcellular location">
    <subcellularLocation>
        <location evidence="4">Cell outer membrane</location>
        <topology evidence="4">Lipid-anchor</topology>
    </subcellularLocation>
</comment>
<dbReference type="PROSITE" id="PS51257">
    <property type="entry name" value="PROKAR_LIPOPROTEIN"/>
    <property type="match status" value="1"/>
</dbReference>
<dbReference type="GO" id="GO:0051205">
    <property type="term" value="P:protein insertion into membrane"/>
    <property type="evidence" value="ECO:0007669"/>
    <property type="project" value="UniProtKB-UniRule"/>
</dbReference>
<evidence type="ECO:0000313" key="7">
    <source>
        <dbReference type="EMBL" id="RLK50222.1"/>
    </source>
</evidence>
<dbReference type="RefSeq" id="WP_170153553.1">
    <property type="nucleotide sequence ID" value="NZ_RCDA01000001.1"/>
</dbReference>
<feature type="domain" description="Pyrrolo-quinoline quinone repeat" evidence="6">
    <location>
        <begin position="76"/>
        <end position="306"/>
    </location>
</feature>
<accession>A0A498C3W9</accession>
<dbReference type="NCBIfam" id="TIGR03300">
    <property type="entry name" value="assembly_YfgL"/>
    <property type="match status" value="1"/>
</dbReference>
<dbReference type="SMART" id="SM00564">
    <property type="entry name" value="PQQ"/>
    <property type="match status" value="6"/>
</dbReference>
<evidence type="ECO:0000256" key="3">
    <source>
        <dbReference type="ARBA" id="ARBA00023237"/>
    </source>
</evidence>
<dbReference type="SUPFAM" id="SSF50998">
    <property type="entry name" value="Quinoprotein alcohol dehydrogenase-like"/>
    <property type="match status" value="1"/>
</dbReference>
<comment type="caution">
    <text evidence="7">The sequence shown here is derived from an EMBL/GenBank/DDBJ whole genome shotgun (WGS) entry which is preliminary data.</text>
</comment>
<sequence>MKRYNHTPLRILATLATLLLLAACGSGRELPDLSDVDDTVPTETLWTASTGSGSDSSAYGLVPAVDDGRVFGADSRGRVTAWDAETGERLWRVDTGRRLSAGPGSGAGLVLVGDRQGQLLALDAETGEERWISGLSSEILAVPQIGRNIVVARSADGRVYGLDGLTGRRLWIHDRSVPVLTLRGSSNPAIVGNRVVVGQDNGRLVALDLQEGEVIWEAPVSVPRGRSDLERMVDLHANPLVFRGVAYGQAYQGEIAAVGMGDGRERWSREIPGHTGMGADGSQVYVVDRQSRLWALDRNNGATVWRLDRLEGTRLTAPVVVGEHIVLADEEGYLNWVAPENGDLVGRTRVARQAIHHAPVLVDGVLYTLAANGQLTALKVAED</sequence>
<comment type="subunit">
    <text evidence="4">Part of the Bam complex.</text>
</comment>
<keyword evidence="8" id="KW-1185">Reference proteome</keyword>
<dbReference type="InterPro" id="IPR011047">
    <property type="entry name" value="Quinoprotein_ADH-like_sf"/>
</dbReference>
<dbReference type="HAMAP" id="MF_00923">
    <property type="entry name" value="OM_assembly_BamB"/>
    <property type="match status" value="1"/>
</dbReference>
<feature type="signal peptide" evidence="5">
    <location>
        <begin position="1"/>
        <end position="22"/>
    </location>
</feature>
<dbReference type="GO" id="GO:0043165">
    <property type="term" value="P:Gram-negative-bacterium-type cell outer membrane assembly"/>
    <property type="evidence" value="ECO:0007669"/>
    <property type="project" value="UniProtKB-UniRule"/>
</dbReference>